<accession>A0A0M8NTG0</accession>
<sequence>MNDSSSAFPPTIVLSTTTVFICKNTFRLSCCSGKESRKRGGEKTPFVWSSPQNAQVYLSPHGLNVYMDCPEKKNRIKRRVAHTRSAGAR</sequence>
<dbReference type="AlphaFoldDB" id="A0A0M8NTG0"/>
<dbReference type="Proteomes" id="UP000037696">
    <property type="component" value="Unassembled WGS sequence"/>
</dbReference>
<gene>
    <name evidence="1" type="ORF">ACN38_g12295</name>
</gene>
<organism evidence="1 2">
    <name type="scientific">Penicillium nordicum</name>
    <dbReference type="NCBI Taxonomy" id="229535"/>
    <lineage>
        <taxon>Eukaryota</taxon>
        <taxon>Fungi</taxon>
        <taxon>Dikarya</taxon>
        <taxon>Ascomycota</taxon>
        <taxon>Pezizomycotina</taxon>
        <taxon>Eurotiomycetes</taxon>
        <taxon>Eurotiomycetidae</taxon>
        <taxon>Eurotiales</taxon>
        <taxon>Aspergillaceae</taxon>
        <taxon>Penicillium</taxon>
    </lineage>
</organism>
<evidence type="ECO:0000313" key="2">
    <source>
        <dbReference type="Proteomes" id="UP000037696"/>
    </source>
</evidence>
<evidence type="ECO:0000313" key="1">
    <source>
        <dbReference type="EMBL" id="KOS36937.1"/>
    </source>
</evidence>
<dbReference type="EMBL" id="LHQQ01000372">
    <property type="protein sequence ID" value="KOS36937.1"/>
    <property type="molecule type" value="Genomic_DNA"/>
</dbReference>
<keyword evidence="2" id="KW-1185">Reference proteome</keyword>
<reference evidence="1 2" key="1">
    <citation type="submission" date="2015-08" db="EMBL/GenBank/DDBJ databases">
        <title>Genome sequencing of Penicillium nordicum.</title>
        <authorList>
            <person name="Nguyen H.D."/>
            <person name="Seifert K.A."/>
        </authorList>
    </citation>
    <scope>NUCLEOTIDE SEQUENCE [LARGE SCALE GENOMIC DNA]</scope>
    <source>
        <strain evidence="1 2">DAOMC 185683</strain>
    </source>
</reference>
<comment type="caution">
    <text evidence="1">The sequence shown here is derived from an EMBL/GenBank/DDBJ whole genome shotgun (WGS) entry which is preliminary data.</text>
</comment>
<protein>
    <submittedName>
        <fullName evidence="1">Uncharacterized protein</fullName>
    </submittedName>
</protein>
<name>A0A0M8NTG0_9EURO</name>
<proteinExistence type="predicted"/>